<gene>
    <name evidence="1" type="ORF">HPB49_020207</name>
</gene>
<dbReference type="Proteomes" id="UP000821865">
    <property type="component" value="Chromosome 2"/>
</dbReference>
<name>A0ACB8DFW5_DERSI</name>
<comment type="caution">
    <text evidence="1">The sequence shown here is derived from an EMBL/GenBank/DDBJ whole genome shotgun (WGS) entry which is preliminary data.</text>
</comment>
<accession>A0ACB8DFW5</accession>
<protein>
    <submittedName>
        <fullName evidence="1">Uncharacterized protein</fullName>
    </submittedName>
</protein>
<proteinExistence type="predicted"/>
<evidence type="ECO:0000313" key="2">
    <source>
        <dbReference type="Proteomes" id="UP000821865"/>
    </source>
</evidence>
<dbReference type="EMBL" id="CM023471">
    <property type="protein sequence ID" value="KAH7966870.1"/>
    <property type="molecule type" value="Genomic_DNA"/>
</dbReference>
<evidence type="ECO:0000313" key="1">
    <source>
        <dbReference type="EMBL" id="KAH7966870.1"/>
    </source>
</evidence>
<sequence>MAARIRDINTVQLDAKEYAAATYIAPPANSTRGVAHGIPQATTDAELMRGLYATKLQILQARMLGPCATTLITLEGRTVPRYITFDGGELRCLHYRHMVKVCNACHQMGHRTDVCQHPDKPTCERCGAAEHSDGRDCKLKC</sequence>
<reference evidence="1" key="1">
    <citation type="submission" date="2020-05" db="EMBL/GenBank/DDBJ databases">
        <title>Large-scale comparative analyses of tick genomes elucidate their genetic diversity and vector capacities.</title>
        <authorList>
            <person name="Jia N."/>
            <person name="Wang J."/>
            <person name="Shi W."/>
            <person name="Du L."/>
            <person name="Sun Y."/>
            <person name="Zhan W."/>
            <person name="Jiang J."/>
            <person name="Wang Q."/>
            <person name="Zhang B."/>
            <person name="Ji P."/>
            <person name="Sakyi L.B."/>
            <person name="Cui X."/>
            <person name="Yuan T."/>
            <person name="Jiang B."/>
            <person name="Yang W."/>
            <person name="Lam T.T.-Y."/>
            <person name="Chang Q."/>
            <person name="Ding S."/>
            <person name="Wang X."/>
            <person name="Zhu J."/>
            <person name="Ruan X."/>
            <person name="Zhao L."/>
            <person name="Wei J."/>
            <person name="Que T."/>
            <person name="Du C."/>
            <person name="Cheng J."/>
            <person name="Dai P."/>
            <person name="Han X."/>
            <person name="Huang E."/>
            <person name="Gao Y."/>
            <person name="Liu J."/>
            <person name="Shao H."/>
            <person name="Ye R."/>
            <person name="Li L."/>
            <person name="Wei W."/>
            <person name="Wang X."/>
            <person name="Wang C."/>
            <person name="Yang T."/>
            <person name="Huo Q."/>
            <person name="Li W."/>
            <person name="Guo W."/>
            <person name="Chen H."/>
            <person name="Zhou L."/>
            <person name="Ni X."/>
            <person name="Tian J."/>
            <person name="Zhou Y."/>
            <person name="Sheng Y."/>
            <person name="Liu T."/>
            <person name="Pan Y."/>
            <person name="Xia L."/>
            <person name="Li J."/>
            <person name="Zhao F."/>
            <person name="Cao W."/>
        </authorList>
    </citation>
    <scope>NUCLEOTIDE SEQUENCE</scope>
    <source>
        <strain evidence="1">Dsil-2018</strain>
    </source>
</reference>
<keyword evidence="2" id="KW-1185">Reference proteome</keyword>
<organism evidence="1 2">
    <name type="scientific">Dermacentor silvarum</name>
    <name type="common">Tick</name>
    <dbReference type="NCBI Taxonomy" id="543639"/>
    <lineage>
        <taxon>Eukaryota</taxon>
        <taxon>Metazoa</taxon>
        <taxon>Ecdysozoa</taxon>
        <taxon>Arthropoda</taxon>
        <taxon>Chelicerata</taxon>
        <taxon>Arachnida</taxon>
        <taxon>Acari</taxon>
        <taxon>Parasitiformes</taxon>
        <taxon>Ixodida</taxon>
        <taxon>Ixodoidea</taxon>
        <taxon>Ixodidae</taxon>
        <taxon>Rhipicephalinae</taxon>
        <taxon>Dermacentor</taxon>
    </lineage>
</organism>